<evidence type="ECO:0000313" key="2">
    <source>
        <dbReference type="Proteomes" id="UP000789342"/>
    </source>
</evidence>
<dbReference type="Proteomes" id="UP000789342">
    <property type="component" value="Unassembled WGS sequence"/>
</dbReference>
<protein>
    <submittedName>
        <fullName evidence="1">2579_t:CDS:1</fullName>
    </submittedName>
</protein>
<evidence type="ECO:0000313" key="1">
    <source>
        <dbReference type="EMBL" id="CAG8791538.1"/>
    </source>
</evidence>
<dbReference type="AlphaFoldDB" id="A0A9N9JQG5"/>
<gene>
    <name evidence="1" type="ORF">AMORRO_LOCUS18188</name>
</gene>
<feature type="non-terminal residue" evidence="1">
    <location>
        <position position="50"/>
    </location>
</feature>
<reference evidence="1" key="1">
    <citation type="submission" date="2021-06" db="EMBL/GenBank/DDBJ databases">
        <authorList>
            <person name="Kallberg Y."/>
            <person name="Tangrot J."/>
            <person name="Rosling A."/>
        </authorList>
    </citation>
    <scope>NUCLEOTIDE SEQUENCE</scope>
    <source>
        <strain evidence="1">CL551</strain>
    </source>
</reference>
<proteinExistence type="predicted"/>
<name>A0A9N9JQG5_9GLOM</name>
<keyword evidence="2" id="KW-1185">Reference proteome</keyword>
<accession>A0A9N9JQG5</accession>
<sequence length="50" mass="5481">MKNYKEVADNVSCCPSCGHSFGALVKKNQNDSANRIVNTANKITYTKTES</sequence>
<comment type="caution">
    <text evidence="1">The sequence shown here is derived from an EMBL/GenBank/DDBJ whole genome shotgun (WGS) entry which is preliminary data.</text>
</comment>
<organism evidence="1 2">
    <name type="scientific">Acaulospora morrowiae</name>
    <dbReference type="NCBI Taxonomy" id="94023"/>
    <lineage>
        <taxon>Eukaryota</taxon>
        <taxon>Fungi</taxon>
        <taxon>Fungi incertae sedis</taxon>
        <taxon>Mucoromycota</taxon>
        <taxon>Glomeromycotina</taxon>
        <taxon>Glomeromycetes</taxon>
        <taxon>Diversisporales</taxon>
        <taxon>Acaulosporaceae</taxon>
        <taxon>Acaulospora</taxon>
    </lineage>
</organism>
<dbReference type="EMBL" id="CAJVPV010062048">
    <property type="protein sequence ID" value="CAG8791538.1"/>
    <property type="molecule type" value="Genomic_DNA"/>
</dbReference>